<name>A0AAD5JTA3_9FUNG</name>
<dbReference type="AlphaFoldDB" id="A0AAD5JTA3"/>
<feature type="transmembrane region" description="Helical" evidence="2">
    <location>
        <begin position="69"/>
        <end position="88"/>
    </location>
</feature>
<dbReference type="Proteomes" id="UP001209540">
    <property type="component" value="Unassembled WGS sequence"/>
</dbReference>
<dbReference type="EMBL" id="JAIXMP010000026">
    <property type="protein sequence ID" value="KAI9253461.1"/>
    <property type="molecule type" value="Genomic_DNA"/>
</dbReference>
<keyword evidence="2" id="KW-1133">Transmembrane helix</keyword>
<reference evidence="3" key="1">
    <citation type="journal article" date="2022" name="IScience">
        <title>Evolution of zygomycete secretomes and the origins of terrestrial fungal ecologies.</title>
        <authorList>
            <person name="Chang Y."/>
            <person name="Wang Y."/>
            <person name="Mondo S."/>
            <person name="Ahrendt S."/>
            <person name="Andreopoulos W."/>
            <person name="Barry K."/>
            <person name="Beard J."/>
            <person name="Benny G.L."/>
            <person name="Blankenship S."/>
            <person name="Bonito G."/>
            <person name="Cuomo C."/>
            <person name="Desiro A."/>
            <person name="Gervers K.A."/>
            <person name="Hundley H."/>
            <person name="Kuo A."/>
            <person name="LaButti K."/>
            <person name="Lang B.F."/>
            <person name="Lipzen A."/>
            <person name="O'Donnell K."/>
            <person name="Pangilinan J."/>
            <person name="Reynolds N."/>
            <person name="Sandor L."/>
            <person name="Smith M.E."/>
            <person name="Tsang A."/>
            <person name="Grigoriev I.V."/>
            <person name="Stajich J.E."/>
            <person name="Spatafora J.W."/>
        </authorList>
    </citation>
    <scope>NUCLEOTIDE SEQUENCE</scope>
    <source>
        <strain evidence="3">RSA 2281</strain>
    </source>
</reference>
<protein>
    <submittedName>
        <fullName evidence="3">Uncharacterized protein</fullName>
    </submittedName>
</protein>
<keyword evidence="4" id="KW-1185">Reference proteome</keyword>
<feature type="compositionally biased region" description="Polar residues" evidence="1">
    <location>
        <begin position="37"/>
        <end position="46"/>
    </location>
</feature>
<gene>
    <name evidence="3" type="ORF">BDA99DRAFT_519891</name>
</gene>
<feature type="region of interest" description="Disordered" evidence="1">
    <location>
        <begin position="23"/>
        <end position="62"/>
    </location>
</feature>
<reference evidence="3" key="2">
    <citation type="submission" date="2023-02" db="EMBL/GenBank/DDBJ databases">
        <authorList>
            <consortium name="DOE Joint Genome Institute"/>
            <person name="Mondo S.J."/>
            <person name="Chang Y."/>
            <person name="Wang Y."/>
            <person name="Ahrendt S."/>
            <person name="Andreopoulos W."/>
            <person name="Barry K."/>
            <person name="Beard J."/>
            <person name="Benny G.L."/>
            <person name="Blankenship S."/>
            <person name="Bonito G."/>
            <person name="Cuomo C."/>
            <person name="Desiro A."/>
            <person name="Gervers K.A."/>
            <person name="Hundley H."/>
            <person name="Kuo A."/>
            <person name="LaButti K."/>
            <person name="Lang B.F."/>
            <person name="Lipzen A."/>
            <person name="O'Donnell K."/>
            <person name="Pangilinan J."/>
            <person name="Reynolds N."/>
            <person name="Sandor L."/>
            <person name="Smith M.W."/>
            <person name="Tsang A."/>
            <person name="Grigoriev I.V."/>
            <person name="Stajich J.E."/>
            <person name="Spatafora J.W."/>
        </authorList>
    </citation>
    <scope>NUCLEOTIDE SEQUENCE</scope>
    <source>
        <strain evidence="3">RSA 2281</strain>
    </source>
</reference>
<keyword evidence="2" id="KW-0812">Transmembrane</keyword>
<evidence type="ECO:0000256" key="1">
    <source>
        <dbReference type="SAM" id="MobiDB-lite"/>
    </source>
</evidence>
<proteinExistence type="predicted"/>
<evidence type="ECO:0000313" key="3">
    <source>
        <dbReference type="EMBL" id="KAI9253461.1"/>
    </source>
</evidence>
<organism evidence="3 4">
    <name type="scientific">Phascolomyces articulosus</name>
    <dbReference type="NCBI Taxonomy" id="60185"/>
    <lineage>
        <taxon>Eukaryota</taxon>
        <taxon>Fungi</taxon>
        <taxon>Fungi incertae sedis</taxon>
        <taxon>Mucoromycota</taxon>
        <taxon>Mucoromycotina</taxon>
        <taxon>Mucoromycetes</taxon>
        <taxon>Mucorales</taxon>
        <taxon>Lichtheimiaceae</taxon>
        <taxon>Phascolomyces</taxon>
    </lineage>
</organism>
<accession>A0AAD5JTA3</accession>
<comment type="caution">
    <text evidence="3">The sequence shown here is derived from an EMBL/GenBank/DDBJ whole genome shotgun (WGS) entry which is preliminary data.</text>
</comment>
<sequence length="109" mass="12699">MDYDNYDLLPEYSFTVKKRRPVEPSTKTIPLPPETAIKTTDNTLPETTLIPPDNHHQEPFEQDDPESTALFLQVLFCVFAVYFIMALARRRWYQRRMPAADPEALLKEG</sequence>
<evidence type="ECO:0000313" key="4">
    <source>
        <dbReference type="Proteomes" id="UP001209540"/>
    </source>
</evidence>
<evidence type="ECO:0000256" key="2">
    <source>
        <dbReference type="SAM" id="Phobius"/>
    </source>
</evidence>
<keyword evidence="2" id="KW-0472">Membrane</keyword>